<evidence type="ECO:0000256" key="13">
    <source>
        <dbReference type="RuleBase" id="RU365022"/>
    </source>
</evidence>
<dbReference type="STRING" id="1121409.SAMN02745124_02435"/>
<accession>A0A1M5WPP4</accession>
<evidence type="ECO:0000256" key="9">
    <source>
        <dbReference type="ARBA" id="ARBA00023004"/>
    </source>
</evidence>
<name>A0A1M5WPP4_9BACT</name>
<sequence length="236" mass="27153">MNLPNLPEIRYVVESGRLETGQNDGRLPLYDEDDLVMISTLQHFLFCPRQCALIHIEQQWLENRLTAEGRILHERVHGGGRESRRTVRVEFDVPIRSLQLGVVGRADIVEYHRQENGVRHPLPVEYKRGRPKKDDIDRVQLCAQALCLEEMLQKEVPVGALYYGQKKRRTEVTFDSGLREKTIKTASLVHSLLTSRKTPAPHYTKRCESCSFLPLCLPKVAGRKKVGAYLRKMVEL</sequence>
<dbReference type="OrthoDB" id="9781776at2"/>
<dbReference type="RefSeq" id="WP_084540627.1">
    <property type="nucleotide sequence ID" value="NZ_FQXS01000014.1"/>
</dbReference>
<evidence type="ECO:0000256" key="6">
    <source>
        <dbReference type="ARBA" id="ARBA00022723"/>
    </source>
</evidence>
<evidence type="ECO:0000313" key="15">
    <source>
        <dbReference type="EMBL" id="SHH89530.1"/>
    </source>
</evidence>
<comment type="function">
    <text evidence="13">CRISPR (clustered regularly interspaced short palindromic repeat) is an adaptive immune system that provides protection against mobile genetic elements (viruses, transposable elements and conjugative plasmids). CRISPR clusters contain sequences complementary to antecedent mobile elements and target invading nucleic acids. CRISPR clusters are transcribed and processed into CRISPR RNA (crRNA).</text>
</comment>
<gene>
    <name evidence="15" type="ORF">SAMN02745124_02435</name>
</gene>
<keyword evidence="10 13" id="KW-0411">Iron-sulfur</keyword>
<keyword evidence="16" id="KW-1185">Reference proteome</keyword>
<dbReference type="EC" id="3.1.12.1" evidence="3 13"/>
<comment type="similarity">
    <text evidence="2 13">Belongs to the CRISPR-associated exonuclease Cas4 family.</text>
</comment>
<dbReference type="Pfam" id="PF01930">
    <property type="entry name" value="Cas_Cas4"/>
    <property type="match status" value="1"/>
</dbReference>
<keyword evidence="5 13" id="KW-0540">Nuclease</keyword>
<reference evidence="15 16" key="1">
    <citation type="submission" date="2016-11" db="EMBL/GenBank/DDBJ databases">
        <authorList>
            <person name="Jaros S."/>
            <person name="Januszkiewicz K."/>
            <person name="Wedrychowicz H."/>
        </authorList>
    </citation>
    <scope>NUCLEOTIDE SEQUENCE [LARGE SCALE GENOMIC DNA]</scope>
    <source>
        <strain evidence="15 16">DSM 9705</strain>
    </source>
</reference>
<evidence type="ECO:0000256" key="4">
    <source>
        <dbReference type="ARBA" id="ARBA00020049"/>
    </source>
</evidence>
<comment type="cofactor">
    <cofactor evidence="1">
        <name>[4Fe-4S] cluster</name>
        <dbReference type="ChEBI" id="CHEBI:49883"/>
    </cofactor>
</comment>
<dbReference type="Gene3D" id="3.90.320.10">
    <property type="match status" value="1"/>
</dbReference>
<evidence type="ECO:0000256" key="11">
    <source>
        <dbReference type="ARBA" id="ARBA00023118"/>
    </source>
</evidence>
<dbReference type="GO" id="GO:0004527">
    <property type="term" value="F:exonuclease activity"/>
    <property type="evidence" value="ECO:0007669"/>
    <property type="project" value="UniProtKB-KW"/>
</dbReference>
<keyword evidence="9 13" id="KW-0408">Iron</keyword>
<evidence type="ECO:0000256" key="7">
    <source>
        <dbReference type="ARBA" id="ARBA00022801"/>
    </source>
</evidence>
<evidence type="ECO:0000256" key="3">
    <source>
        <dbReference type="ARBA" id="ARBA00012768"/>
    </source>
</evidence>
<feature type="domain" description="DUF83" evidence="14">
    <location>
        <begin position="39"/>
        <end position="217"/>
    </location>
</feature>
<evidence type="ECO:0000259" key="14">
    <source>
        <dbReference type="Pfam" id="PF01930"/>
    </source>
</evidence>
<evidence type="ECO:0000256" key="5">
    <source>
        <dbReference type="ARBA" id="ARBA00022722"/>
    </source>
</evidence>
<comment type="cofactor">
    <cofactor evidence="13">
        <name>Mg(2+)</name>
        <dbReference type="ChEBI" id="CHEBI:18420"/>
    </cofactor>
    <cofactor evidence="13">
        <name>Mn(2+)</name>
        <dbReference type="ChEBI" id="CHEBI:29035"/>
    </cofactor>
    <text evidence="13">Mg(2+) or Mn(2+) required for ssDNA cleavage activity.</text>
</comment>
<dbReference type="PANTHER" id="PTHR36531">
    <property type="entry name" value="CRISPR-ASSOCIATED EXONUCLEASE CAS4"/>
    <property type="match status" value="1"/>
</dbReference>
<evidence type="ECO:0000256" key="10">
    <source>
        <dbReference type="ARBA" id="ARBA00023014"/>
    </source>
</evidence>
<dbReference type="AlphaFoldDB" id="A0A1M5WPP4"/>
<keyword evidence="12 13" id="KW-0464">Manganese</keyword>
<dbReference type="PANTHER" id="PTHR36531:SF6">
    <property type="entry name" value="DNA REPLICATION ATP-DEPENDENT HELICASE_NUCLEASE DNA2"/>
    <property type="match status" value="1"/>
</dbReference>
<dbReference type="GO" id="GO:0051607">
    <property type="term" value="P:defense response to virus"/>
    <property type="evidence" value="ECO:0007669"/>
    <property type="project" value="UniProtKB-KW"/>
</dbReference>
<dbReference type="InterPro" id="IPR051827">
    <property type="entry name" value="Cas4_exonuclease"/>
</dbReference>
<keyword evidence="11 13" id="KW-0051">Antiviral defense</keyword>
<protein>
    <recommendedName>
        <fullName evidence="4 13">CRISPR-associated exonuclease Cas4</fullName>
        <ecNumber evidence="3 13">3.1.12.1</ecNumber>
    </recommendedName>
</protein>
<proteinExistence type="inferred from homology"/>
<evidence type="ECO:0000256" key="12">
    <source>
        <dbReference type="ARBA" id="ARBA00023211"/>
    </source>
</evidence>
<evidence type="ECO:0000313" key="16">
    <source>
        <dbReference type="Proteomes" id="UP000184139"/>
    </source>
</evidence>
<evidence type="ECO:0000256" key="2">
    <source>
        <dbReference type="ARBA" id="ARBA00009189"/>
    </source>
</evidence>
<dbReference type="InterPro" id="IPR013343">
    <property type="entry name" value="CRISPR-assoc_prot_Cas4"/>
</dbReference>
<dbReference type="CDD" id="cd09637">
    <property type="entry name" value="Cas4_I-A_I-B_I-C_I-D_II-B"/>
    <property type="match status" value="1"/>
</dbReference>
<evidence type="ECO:0000256" key="8">
    <source>
        <dbReference type="ARBA" id="ARBA00022839"/>
    </source>
</evidence>
<dbReference type="NCBIfam" id="TIGR00372">
    <property type="entry name" value="cas4"/>
    <property type="match status" value="1"/>
</dbReference>
<dbReference type="InterPro" id="IPR022765">
    <property type="entry name" value="Dna2/Cas4_DUF83"/>
</dbReference>
<dbReference type="Proteomes" id="UP000184139">
    <property type="component" value="Unassembled WGS sequence"/>
</dbReference>
<keyword evidence="7 13" id="KW-0378">Hydrolase</keyword>
<keyword evidence="8 13" id="KW-0269">Exonuclease</keyword>
<keyword evidence="6 13" id="KW-0479">Metal-binding</keyword>
<dbReference type="GO" id="GO:0046872">
    <property type="term" value="F:metal ion binding"/>
    <property type="evidence" value="ECO:0007669"/>
    <property type="project" value="UniProtKB-KW"/>
</dbReference>
<dbReference type="EMBL" id="FQXS01000014">
    <property type="protein sequence ID" value="SHH89530.1"/>
    <property type="molecule type" value="Genomic_DNA"/>
</dbReference>
<dbReference type="GO" id="GO:0051536">
    <property type="term" value="F:iron-sulfur cluster binding"/>
    <property type="evidence" value="ECO:0007669"/>
    <property type="project" value="UniProtKB-KW"/>
</dbReference>
<comment type="cofactor">
    <cofactor evidence="13">
        <name>iron-sulfur cluster</name>
        <dbReference type="ChEBI" id="CHEBI:30408"/>
    </cofactor>
</comment>
<evidence type="ECO:0000256" key="1">
    <source>
        <dbReference type="ARBA" id="ARBA00001966"/>
    </source>
</evidence>
<dbReference type="InterPro" id="IPR011604">
    <property type="entry name" value="PDDEXK-like_dom_sf"/>
</dbReference>
<organism evidence="15 16">
    <name type="scientific">Desulfofustis glycolicus DSM 9705</name>
    <dbReference type="NCBI Taxonomy" id="1121409"/>
    <lineage>
        <taxon>Bacteria</taxon>
        <taxon>Pseudomonadati</taxon>
        <taxon>Thermodesulfobacteriota</taxon>
        <taxon>Desulfobulbia</taxon>
        <taxon>Desulfobulbales</taxon>
        <taxon>Desulfocapsaceae</taxon>
        <taxon>Desulfofustis</taxon>
    </lineage>
</organism>